<dbReference type="Proteomes" id="UP000324222">
    <property type="component" value="Unassembled WGS sequence"/>
</dbReference>
<evidence type="ECO:0000256" key="1">
    <source>
        <dbReference type="SAM" id="MobiDB-lite"/>
    </source>
</evidence>
<evidence type="ECO:0000313" key="3">
    <source>
        <dbReference type="Proteomes" id="UP000324222"/>
    </source>
</evidence>
<accession>A0A5B7DNB7</accession>
<reference evidence="2 3" key="1">
    <citation type="submission" date="2019-05" db="EMBL/GenBank/DDBJ databases">
        <title>Another draft genome of Portunus trituberculatus and its Hox gene families provides insights of decapod evolution.</title>
        <authorList>
            <person name="Jeong J.-H."/>
            <person name="Song I."/>
            <person name="Kim S."/>
            <person name="Choi T."/>
            <person name="Kim D."/>
            <person name="Ryu S."/>
            <person name="Kim W."/>
        </authorList>
    </citation>
    <scope>NUCLEOTIDE SEQUENCE [LARGE SCALE GENOMIC DNA]</scope>
    <source>
        <tissue evidence="2">Muscle</tissue>
    </source>
</reference>
<keyword evidence="3" id="KW-1185">Reference proteome</keyword>
<feature type="compositionally biased region" description="Basic and acidic residues" evidence="1">
    <location>
        <begin position="58"/>
        <end position="70"/>
    </location>
</feature>
<organism evidence="2 3">
    <name type="scientific">Portunus trituberculatus</name>
    <name type="common">Swimming crab</name>
    <name type="synonym">Neptunus trituberculatus</name>
    <dbReference type="NCBI Taxonomy" id="210409"/>
    <lineage>
        <taxon>Eukaryota</taxon>
        <taxon>Metazoa</taxon>
        <taxon>Ecdysozoa</taxon>
        <taxon>Arthropoda</taxon>
        <taxon>Crustacea</taxon>
        <taxon>Multicrustacea</taxon>
        <taxon>Malacostraca</taxon>
        <taxon>Eumalacostraca</taxon>
        <taxon>Eucarida</taxon>
        <taxon>Decapoda</taxon>
        <taxon>Pleocyemata</taxon>
        <taxon>Brachyura</taxon>
        <taxon>Eubrachyura</taxon>
        <taxon>Portunoidea</taxon>
        <taxon>Portunidae</taxon>
        <taxon>Portuninae</taxon>
        <taxon>Portunus</taxon>
    </lineage>
</organism>
<proteinExistence type="predicted"/>
<sequence>MPTLLNLPSFPPSGFDSTDTLTKLICAVCLSPNSSDYSVDWGELVPPCQLGASPQTSDSKKGQSSQRDDFPFNLFRADNGRCFQKALPNH</sequence>
<evidence type="ECO:0000313" key="2">
    <source>
        <dbReference type="EMBL" id="MPC22938.1"/>
    </source>
</evidence>
<dbReference type="EMBL" id="VSRR010001145">
    <property type="protein sequence ID" value="MPC22938.1"/>
    <property type="molecule type" value="Genomic_DNA"/>
</dbReference>
<protein>
    <submittedName>
        <fullName evidence="2">Uncharacterized protein</fullName>
    </submittedName>
</protein>
<gene>
    <name evidence="2" type="ORF">E2C01_015968</name>
</gene>
<name>A0A5B7DNB7_PORTR</name>
<dbReference type="AlphaFoldDB" id="A0A5B7DNB7"/>
<comment type="caution">
    <text evidence="2">The sequence shown here is derived from an EMBL/GenBank/DDBJ whole genome shotgun (WGS) entry which is preliminary data.</text>
</comment>
<feature type="region of interest" description="Disordered" evidence="1">
    <location>
        <begin position="50"/>
        <end position="73"/>
    </location>
</feature>